<evidence type="ECO:0000259" key="1">
    <source>
        <dbReference type="PROSITE" id="PS51186"/>
    </source>
</evidence>
<dbReference type="AlphaFoldDB" id="A0A0H2KRS0"/>
<dbReference type="STRING" id="264251.FB00_04270"/>
<sequence length="221" mass="24254">MTTITYRPYAPRDAHDVKAIIDEAFAIHRYVPAPQLLDGALEVYLRERLLASTYARVAVLDGRVVGVLMGGVSGRAPLPGVLGNRLRTAGHVLRLVVLGLPEWRSLRQYLAFDGVYRSLRRRTTAPLTEELTLFAVGAAARGLGAGKALYREFLAHLRQHGRTDFHLYTDSLCSYGFYEKHGMTRAAGQEMTVYLDREPATLGVYLYAGSVDRAAAATSGG</sequence>
<gene>
    <name evidence="2" type="ORF">FB00_04270</name>
</gene>
<dbReference type="Gene3D" id="3.40.630.30">
    <property type="match status" value="1"/>
</dbReference>
<accession>A0A0H2KRS0</accession>
<keyword evidence="3" id="KW-1185">Reference proteome</keyword>
<feature type="domain" description="N-acetyltransferase" evidence="1">
    <location>
        <begin position="4"/>
        <end position="207"/>
    </location>
</feature>
<evidence type="ECO:0000313" key="2">
    <source>
        <dbReference type="EMBL" id="KLN36220.1"/>
    </source>
</evidence>
<dbReference type="SUPFAM" id="SSF55729">
    <property type="entry name" value="Acyl-CoA N-acyltransferases (Nat)"/>
    <property type="match status" value="1"/>
</dbReference>
<organism evidence="2 3">
    <name type="scientific">Cellulosimicrobium funkei</name>
    <dbReference type="NCBI Taxonomy" id="264251"/>
    <lineage>
        <taxon>Bacteria</taxon>
        <taxon>Bacillati</taxon>
        <taxon>Actinomycetota</taxon>
        <taxon>Actinomycetes</taxon>
        <taxon>Micrococcales</taxon>
        <taxon>Promicromonosporaceae</taxon>
        <taxon>Cellulosimicrobium</taxon>
    </lineage>
</organism>
<dbReference type="InterPro" id="IPR000182">
    <property type="entry name" value="GNAT_dom"/>
</dbReference>
<dbReference type="PROSITE" id="PS51186">
    <property type="entry name" value="GNAT"/>
    <property type="match status" value="1"/>
</dbReference>
<dbReference type="Proteomes" id="UP000035265">
    <property type="component" value="Unassembled WGS sequence"/>
</dbReference>
<dbReference type="PATRIC" id="fig|264251.5.peg.881"/>
<proteinExistence type="predicted"/>
<protein>
    <recommendedName>
        <fullName evidence="1">N-acetyltransferase domain-containing protein</fullName>
    </recommendedName>
</protein>
<evidence type="ECO:0000313" key="3">
    <source>
        <dbReference type="Proteomes" id="UP000035265"/>
    </source>
</evidence>
<comment type="caution">
    <text evidence="2">The sequence shown here is derived from an EMBL/GenBank/DDBJ whole genome shotgun (WGS) entry which is preliminary data.</text>
</comment>
<dbReference type="EMBL" id="JNBQ01000002">
    <property type="protein sequence ID" value="KLN36220.1"/>
    <property type="molecule type" value="Genomic_DNA"/>
</dbReference>
<reference evidence="2 3" key="1">
    <citation type="submission" date="2014-05" db="EMBL/GenBank/DDBJ databases">
        <title>Cellulosimicrobium funkei U11 genome.</title>
        <authorList>
            <person name="Hu C."/>
            <person name="Gong Y."/>
            <person name="Wan W."/>
            <person name="Jiang M."/>
        </authorList>
    </citation>
    <scope>NUCLEOTIDE SEQUENCE [LARGE SCALE GENOMIC DNA]</scope>
    <source>
        <strain evidence="2 3">U11</strain>
    </source>
</reference>
<dbReference type="Pfam" id="PF00583">
    <property type="entry name" value="Acetyltransf_1"/>
    <property type="match status" value="1"/>
</dbReference>
<name>A0A0H2KRS0_9MICO</name>
<dbReference type="GO" id="GO:0016747">
    <property type="term" value="F:acyltransferase activity, transferring groups other than amino-acyl groups"/>
    <property type="evidence" value="ECO:0007669"/>
    <property type="project" value="InterPro"/>
</dbReference>
<dbReference type="RefSeq" id="WP_047231535.1">
    <property type="nucleotide sequence ID" value="NZ_JNBQ01000002.1"/>
</dbReference>
<dbReference type="InterPro" id="IPR016181">
    <property type="entry name" value="Acyl_CoA_acyltransferase"/>
</dbReference>